<evidence type="ECO:0000313" key="1">
    <source>
        <dbReference type="EMBL" id="KAI8525574.1"/>
    </source>
</evidence>
<gene>
    <name evidence="1" type="ORF">RHMOL_Rhmol13G0241100</name>
</gene>
<sequence>MVLWSSVRSTEPSNRSSVGSDLISAMNDSQSLVVEMRSKPLDARSNNSEVCSTVLCSEQPEVPNLDRPFQMTCLHPKLNQTCRPLLLIGQNFYPCFYIDDLYIHVYKMTL</sequence>
<accession>A0ACC0LB17</accession>
<dbReference type="EMBL" id="CM046400">
    <property type="protein sequence ID" value="KAI8525574.1"/>
    <property type="molecule type" value="Genomic_DNA"/>
</dbReference>
<name>A0ACC0LB17_RHOML</name>
<dbReference type="Proteomes" id="UP001062846">
    <property type="component" value="Chromosome 13"/>
</dbReference>
<protein>
    <submittedName>
        <fullName evidence="1">Uncharacterized protein</fullName>
    </submittedName>
</protein>
<comment type="caution">
    <text evidence="1">The sequence shown here is derived from an EMBL/GenBank/DDBJ whole genome shotgun (WGS) entry which is preliminary data.</text>
</comment>
<keyword evidence="2" id="KW-1185">Reference proteome</keyword>
<evidence type="ECO:0000313" key="2">
    <source>
        <dbReference type="Proteomes" id="UP001062846"/>
    </source>
</evidence>
<organism evidence="1 2">
    <name type="scientific">Rhododendron molle</name>
    <name type="common">Chinese azalea</name>
    <name type="synonym">Azalea mollis</name>
    <dbReference type="NCBI Taxonomy" id="49168"/>
    <lineage>
        <taxon>Eukaryota</taxon>
        <taxon>Viridiplantae</taxon>
        <taxon>Streptophyta</taxon>
        <taxon>Embryophyta</taxon>
        <taxon>Tracheophyta</taxon>
        <taxon>Spermatophyta</taxon>
        <taxon>Magnoliopsida</taxon>
        <taxon>eudicotyledons</taxon>
        <taxon>Gunneridae</taxon>
        <taxon>Pentapetalae</taxon>
        <taxon>asterids</taxon>
        <taxon>Ericales</taxon>
        <taxon>Ericaceae</taxon>
        <taxon>Ericoideae</taxon>
        <taxon>Rhodoreae</taxon>
        <taxon>Rhododendron</taxon>
    </lineage>
</organism>
<proteinExistence type="predicted"/>
<reference evidence="1" key="1">
    <citation type="submission" date="2022-02" db="EMBL/GenBank/DDBJ databases">
        <title>Plant Genome Project.</title>
        <authorList>
            <person name="Zhang R.-G."/>
        </authorList>
    </citation>
    <scope>NUCLEOTIDE SEQUENCE</scope>
    <source>
        <strain evidence="1">AT1</strain>
    </source>
</reference>